<dbReference type="InterPro" id="IPR011453">
    <property type="entry name" value="DUF1559"/>
</dbReference>
<evidence type="ECO:0000259" key="1">
    <source>
        <dbReference type="Pfam" id="PF07596"/>
    </source>
</evidence>
<protein>
    <submittedName>
        <fullName evidence="2">Protein containing DUF1559</fullName>
    </submittedName>
</protein>
<reference evidence="2 3" key="1">
    <citation type="journal article" date="2013" name="Mar. Genomics">
        <title>Expression of sulfatases in Rhodopirellula baltica and the diversity of sulfatases in the genus Rhodopirellula.</title>
        <authorList>
            <person name="Wegner C.E."/>
            <person name="Richter-Heitmann T."/>
            <person name="Klindworth A."/>
            <person name="Klockow C."/>
            <person name="Richter M."/>
            <person name="Achstetter T."/>
            <person name="Glockner F.O."/>
            <person name="Harder J."/>
        </authorList>
    </citation>
    <scope>NUCLEOTIDE SEQUENCE [LARGE SCALE GENOMIC DNA]</scope>
    <source>
        <strain evidence="2 3">SM41</strain>
    </source>
</reference>
<keyword evidence="3" id="KW-1185">Reference proteome</keyword>
<dbReference type="PANTHER" id="PTHR30093">
    <property type="entry name" value="GENERAL SECRETION PATHWAY PROTEIN G"/>
    <property type="match status" value="1"/>
</dbReference>
<evidence type="ECO:0000313" key="3">
    <source>
        <dbReference type="Proteomes" id="UP000011885"/>
    </source>
</evidence>
<dbReference type="AlphaFoldDB" id="M5UAH9"/>
<dbReference type="NCBIfam" id="TIGR04294">
    <property type="entry name" value="pre_pil_HX9DG"/>
    <property type="match status" value="1"/>
</dbReference>
<feature type="domain" description="DUF1559" evidence="1">
    <location>
        <begin position="119"/>
        <end position="144"/>
    </location>
</feature>
<dbReference type="PATRIC" id="fig|1263870.3.peg.5875"/>
<feature type="domain" description="DUF1559" evidence="1">
    <location>
        <begin position="2"/>
        <end position="59"/>
    </location>
</feature>
<comment type="caution">
    <text evidence="2">The sequence shown here is derived from an EMBL/GenBank/DDBJ whole genome shotgun (WGS) entry which is preliminary data.</text>
</comment>
<dbReference type="Proteomes" id="UP000011885">
    <property type="component" value="Unassembled WGS sequence"/>
</dbReference>
<accession>M5UAH9</accession>
<gene>
    <name evidence="2" type="ORF">RSSM_05547</name>
</gene>
<dbReference type="Pfam" id="PF07596">
    <property type="entry name" value="SBP_bac_10"/>
    <property type="match status" value="2"/>
</dbReference>
<name>M5UAH9_9BACT</name>
<dbReference type="InterPro" id="IPR027558">
    <property type="entry name" value="Pre_pil_HX9DG_C"/>
</dbReference>
<evidence type="ECO:0000313" key="2">
    <source>
        <dbReference type="EMBL" id="EMI53018.1"/>
    </source>
</evidence>
<sequence>MHSWRTLILPYLGEQEIFDQFDLSQRWDADVNRAARETVVDAYRCPSDTNDGATTRYFAVIVGDGIMTGDVGTKAERVVDGMDNTIVVVEGPPEKATSWAEPLDLTADEFLAFDSETELSHHVGGTHAAMADGSIIFFTRSTDKKLLSAMLTASGGEPVDTGW</sequence>
<organism evidence="2 3">
    <name type="scientific">Rhodopirellula sallentina SM41</name>
    <dbReference type="NCBI Taxonomy" id="1263870"/>
    <lineage>
        <taxon>Bacteria</taxon>
        <taxon>Pseudomonadati</taxon>
        <taxon>Planctomycetota</taxon>
        <taxon>Planctomycetia</taxon>
        <taxon>Pirellulales</taxon>
        <taxon>Pirellulaceae</taxon>
        <taxon>Rhodopirellula</taxon>
    </lineage>
</organism>
<proteinExistence type="predicted"/>
<dbReference type="EMBL" id="ANOH01000391">
    <property type="protein sequence ID" value="EMI53018.1"/>
    <property type="molecule type" value="Genomic_DNA"/>
</dbReference>